<name>A0A2H5BGN6_9CAUD</name>
<keyword evidence="2" id="KW-1185">Reference proteome</keyword>
<evidence type="ECO:0000313" key="2">
    <source>
        <dbReference type="Proteomes" id="UP000240819"/>
    </source>
</evidence>
<gene>
    <name evidence="1" type="ORF">CETO_174</name>
</gene>
<evidence type="ECO:0000313" key="1">
    <source>
        <dbReference type="EMBL" id="AUG85156.1"/>
    </source>
</evidence>
<protein>
    <submittedName>
        <fullName evidence="1">Uncharacterized protein</fullName>
    </submittedName>
</protein>
<proteinExistence type="predicted"/>
<sequence>MIKYVITLVCLVLTLGFSFDAAADDSIYLGGFSYHFEDDRNNINPLLFYQKDGYVGGYFYNSFENHSLLLGKDFSIHRDGITIGVVPSIIYGYEKKQTLAACTGKICLGALPYIKFDYDEHWSPAVIVGGTFFTAIVEYKF</sequence>
<dbReference type="Proteomes" id="UP000240819">
    <property type="component" value="Segment"/>
</dbReference>
<organism evidence="1 2">
    <name type="scientific">Vibrio phage Ceto</name>
    <dbReference type="NCBI Taxonomy" id="2570300"/>
    <lineage>
        <taxon>Viruses</taxon>
        <taxon>Duplodnaviria</taxon>
        <taxon>Heunggongvirae</taxon>
        <taxon>Uroviricota</taxon>
        <taxon>Caudoviricetes</taxon>
        <taxon>Demerecviridae</taxon>
        <taxon>Ermolyevavirinae</taxon>
        <taxon>Cetovirus</taxon>
        <taxon>Cetovirus ceto</taxon>
    </lineage>
</organism>
<dbReference type="EMBL" id="MG649966">
    <property type="protein sequence ID" value="AUG85156.1"/>
    <property type="molecule type" value="Genomic_DNA"/>
</dbReference>
<accession>A0A2H5BGN6</accession>
<reference evidence="1 2" key="1">
    <citation type="submission" date="2017-12" db="EMBL/GenBank/DDBJ databases">
        <authorList>
            <person name="Lestochi C.V."/>
            <person name="Miller K.C."/>
            <person name="Miller J.S."/>
            <person name="Stanton M.L."/>
            <person name="Broussard G.W."/>
        </authorList>
    </citation>
    <scope>NUCLEOTIDE SEQUENCE [LARGE SCALE GENOMIC DNA]</scope>
</reference>